<evidence type="ECO:0000313" key="2">
    <source>
        <dbReference type="EMBL" id="CAE0432048.1"/>
    </source>
</evidence>
<proteinExistence type="predicted"/>
<feature type="compositionally biased region" description="Basic and acidic residues" evidence="1">
    <location>
        <begin position="168"/>
        <end position="191"/>
    </location>
</feature>
<dbReference type="AlphaFoldDB" id="A0A7S3LIA8"/>
<reference evidence="2" key="1">
    <citation type="submission" date="2021-01" db="EMBL/GenBank/DDBJ databases">
        <authorList>
            <person name="Corre E."/>
            <person name="Pelletier E."/>
            <person name="Niang G."/>
            <person name="Scheremetjew M."/>
            <person name="Finn R."/>
            <person name="Kale V."/>
            <person name="Holt S."/>
            <person name="Cochrane G."/>
            <person name="Meng A."/>
            <person name="Brown T."/>
            <person name="Cohen L."/>
        </authorList>
    </citation>
    <scope>NUCLEOTIDE SEQUENCE</scope>
    <source>
        <strain evidence="2">GSBS06</strain>
    </source>
</reference>
<dbReference type="EMBL" id="HBIN01003458">
    <property type="protein sequence ID" value="CAE0432048.1"/>
    <property type="molecule type" value="Transcribed_RNA"/>
</dbReference>
<evidence type="ECO:0000256" key="1">
    <source>
        <dbReference type="SAM" id="MobiDB-lite"/>
    </source>
</evidence>
<name>A0A7S3LIA8_9STRA</name>
<feature type="region of interest" description="Disordered" evidence="1">
    <location>
        <begin position="85"/>
        <end position="195"/>
    </location>
</feature>
<feature type="compositionally biased region" description="Low complexity" evidence="1">
    <location>
        <begin position="112"/>
        <end position="123"/>
    </location>
</feature>
<accession>A0A7S3LIA8</accession>
<sequence length="384" mass="44067">MFGSKTKTSGSGGGGQAPPAEDINNEENLIKLHSALIEFYHKHKPENLDNDVLIILMQFYIDNGSERFNQKLRNKYGEDLATFTRGEPARKPKANVERKIRERENRAKKNNRNVQSTKVTSVKKVQDPGAGAGGSKLRDDKHVKGRNKGKMRRSDSQFHRTLPPMPKDPNDRDSLRDSLRVSKRRSDKEIGAKPISKPIKNRVRTDSEYTNMKKTQPKNKKKINEYVDSALEPSDLDSFYAPDLDDGIIDLPEYKLGILDNPKPLLKPRDLIEAFYSKHDETKLDTYGLIEKFVDYAEQNNVKDLSRKLEKKYGQGLEDSAIQKLAIRRKNLEGILTEFYLQHDPSKIKTRWAVLKIVTWSMKRGLPRLNGKFQNRYGLPVVHI</sequence>
<feature type="region of interest" description="Disordered" evidence="1">
    <location>
        <begin position="1"/>
        <end position="22"/>
    </location>
</feature>
<gene>
    <name evidence="2" type="ORF">ASTO00021_LOCUS2379</name>
</gene>
<organism evidence="2">
    <name type="scientific">Aplanochytrium stocchinoi</name>
    <dbReference type="NCBI Taxonomy" id="215587"/>
    <lineage>
        <taxon>Eukaryota</taxon>
        <taxon>Sar</taxon>
        <taxon>Stramenopiles</taxon>
        <taxon>Bigyra</taxon>
        <taxon>Labyrinthulomycetes</taxon>
        <taxon>Thraustochytrida</taxon>
        <taxon>Thraustochytriidae</taxon>
        <taxon>Aplanochytrium</taxon>
    </lineage>
</organism>
<feature type="compositionally biased region" description="Basic and acidic residues" evidence="1">
    <location>
        <begin position="87"/>
        <end position="107"/>
    </location>
</feature>
<protein>
    <submittedName>
        <fullName evidence="2">Uncharacterized protein</fullName>
    </submittedName>
</protein>